<evidence type="ECO:0000256" key="3">
    <source>
        <dbReference type="ARBA" id="ARBA00022691"/>
    </source>
</evidence>
<dbReference type="NCBIfam" id="NF001244">
    <property type="entry name" value="PRK00216.1-5"/>
    <property type="match status" value="1"/>
</dbReference>
<dbReference type="InterPro" id="IPR004033">
    <property type="entry name" value="UbiE/COQ5_MeTrFase"/>
</dbReference>
<keyword evidence="2" id="KW-0808">Transferase</keyword>
<dbReference type="InterPro" id="IPR023576">
    <property type="entry name" value="UbiE/COQ5_MeTrFase_CS"/>
</dbReference>
<keyword evidence="1" id="KW-0489">Methyltransferase</keyword>
<dbReference type="GO" id="GO:0008168">
    <property type="term" value="F:methyltransferase activity"/>
    <property type="evidence" value="ECO:0007669"/>
    <property type="project" value="UniProtKB-KW"/>
</dbReference>
<dbReference type="Gene3D" id="3.40.50.150">
    <property type="entry name" value="Vaccinia Virus protein VP39"/>
    <property type="match status" value="1"/>
</dbReference>
<reference evidence="4" key="1">
    <citation type="submission" date="2018-05" db="EMBL/GenBank/DDBJ databases">
        <authorList>
            <person name="Lanie J.A."/>
            <person name="Ng W.-L."/>
            <person name="Kazmierczak K.M."/>
            <person name="Andrzejewski T.M."/>
            <person name="Davidsen T.M."/>
            <person name="Wayne K.J."/>
            <person name="Tettelin H."/>
            <person name="Glass J.I."/>
            <person name="Rusch D."/>
            <person name="Podicherti R."/>
            <person name="Tsui H.-C.T."/>
            <person name="Winkler M.E."/>
        </authorList>
    </citation>
    <scope>NUCLEOTIDE SEQUENCE</scope>
</reference>
<dbReference type="GO" id="GO:0032259">
    <property type="term" value="P:methylation"/>
    <property type="evidence" value="ECO:0007669"/>
    <property type="project" value="UniProtKB-KW"/>
</dbReference>
<accession>A0A382GVG5</accession>
<sequence>VTMIVEDTTAFSLQTRNMFTAIAPRYDFLNRLLSIGQDRQWRKKAIDLLAPVAKERILDIATGTADMALEIATRNLSVQVFGIDFSQRMLDLGRAKINQKGYDRVVSFQIGSGECLPFANESFDGAVCAFGIRNFADVQLGLREFYRILKPGGRVIILEFSMPPNPVLNLVYEWYFNLILPKIGNLISGHANAYSYLPESVADFPDQNKFVDWIEKTGFQKSSFTELGFGIVSIHYGYKAN</sequence>
<dbReference type="HAMAP" id="MF_01813">
    <property type="entry name" value="MenG_UbiE_methyltr"/>
    <property type="match status" value="1"/>
</dbReference>
<keyword evidence="3" id="KW-0949">S-adenosyl-L-methionine</keyword>
<feature type="non-terminal residue" evidence="4">
    <location>
        <position position="1"/>
    </location>
</feature>
<dbReference type="AlphaFoldDB" id="A0A382GVG5"/>
<dbReference type="PROSITE" id="PS51608">
    <property type="entry name" value="SAM_MT_UBIE"/>
    <property type="match status" value="1"/>
</dbReference>
<name>A0A382GVG5_9ZZZZ</name>
<proteinExistence type="inferred from homology"/>
<dbReference type="EMBL" id="UINC01057673">
    <property type="protein sequence ID" value="SVB79086.1"/>
    <property type="molecule type" value="Genomic_DNA"/>
</dbReference>
<evidence type="ECO:0000256" key="2">
    <source>
        <dbReference type="ARBA" id="ARBA00022679"/>
    </source>
</evidence>
<dbReference type="CDD" id="cd02440">
    <property type="entry name" value="AdoMet_MTases"/>
    <property type="match status" value="1"/>
</dbReference>
<evidence type="ECO:0000313" key="4">
    <source>
        <dbReference type="EMBL" id="SVB79086.1"/>
    </source>
</evidence>
<dbReference type="SUPFAM" id="SSF53335">
    <property type="entry name" value="S-adenosyl-L-methionine-dependent methyltransferases"/>
    <property type="match status" value="1"/>
</dbReference>
<dbReference type="NCBIfam" id="TIGR01934">
    <property type="entry name" value="MenG_MenH_UbiE"/>
    <property type="match status" value="1"/>
</dbReference>
<dbReference type="InterPro" id="IPR029063">
    <property type="entry name" value="SAM-dependent_MTases_sf"/>
</dbReference>
<organism evidence="4">
    <name type="scientific">marine metagenome</name>
    <dbReference type="NCBI Taxonomy" id="408172"/>
    <lineage>
        <taxon>unclassified sequences</taxon>
        <taxon>metagenomes</taxon>
        <taxon>ecological metagenomes</taxon>
    </lineage>
</organism>
<protein>
    <submittedName>
        <fullName evidence="4">Uncharacterized protein</fullName>
    </submittedName>
</protein>
<gene>
    <name evidence="4" type="ORF">METZ01_LOCUS231940</name>
</gene>
<dbReference type="PANTHER" id="PTHR43591">
    <property type="entry name" value="METHYLTRANSFERASE"/>
    <property type="match status" value="1"/>
</dbReference>
<evidence type="ECO:0000256" key="1">
    <source>
        <dbReference type="ARBA" id="ARBA00022603"/>
    </source>
</evidence>
<dbReference type="Pfam" id="PF01209">
    <property type="entry name" value="Ubie_methyltran"/>
    <property type="match status" value="1"/>
</dbReference>
<dbReference type="PROSITE" id="PS01183">
    <property type="entry name" value="UBIE_1"/>
    <property type="match status" value="1"/>
</dbReference>
<dbReference type="GO" id="GO:0042181">
    <property type="term" value="P:ketone biosynthetic process"/>
    <property type="evidence" value="ECO:0007669"/>
    <property type="project" value="UniProtKB-ARBA"/>
</dbReference>
<dbReference type="PANTHER" id="PTHR43591:SF24">
    <property type="entry name" value="2-METHOXY-6-POLYPRENYL-1,4-BENZOQUINOL METHYLASE, MITOCHONDRIAL"/>
    <property type="match status" value="1"/>
</dbReference>